<sequence length="324" mass="35238">MKRRLFLQITPALIASGVATALAIPALARAAEQSKLQQTTDAAAFAAMRRFANLPFGKIAYVERGQGDAALFLHGAPLNGFQWRGAIDRLSPYRRCIAPDFMGLGYTQVPAQQLLAADAQLGMLISLLDHLQVGAVDIVASDSGGAVAQLFAVHHPQRVRSMLLTNCDVEPDSPPAGVLPAINMARAGTLADETARWLIDGKQARASFGAAVFHNPAVFSDANIAYYVTPLVSSPLRRQQYHAFHLALEPNPLAGVEAELKRSRIPVKIVWGGSDTLFSLTDADYLDRLFPQSRGIRVVPEGKLFFQEEFPDEIAEEARRLWGV</sequence>
<evidence type="ECO:0000259" key="2">
    <source>
        <dbReference type="Pfam" id="PF00561"/>
    </source>
</evidence>
<organism evidence="3 4">
    <name type="scientific">Undibacterium hunanense</name>
    <dbReference type="NCBI Taxonomy" id="2762292"/>
    <lineage>
        <taxon>Bacteria</taxon>
        <taxon>Pseudomonadati</taxon>
        <taxon>Pseudomonadota</taxon>
        <taxon>Betaproteobacteria</taxon>
        <taxon>Burkholderiales</taxon>
        <taxon>Oxalobacteraceae</taxon>
        <taxon>Undibacterium</taxon>
    </lineage>
</organism>
<accession>A0ABR6ZXV3</accession>
<dbReference type="InterPro" id="IPR050266">
    <property type="entry name" value="AB_hydrolase_sf"/>
</dbReference>
<dbReference type="Pfam" id="PF00561">
    <property type="entry name" value="Abhydrolase_1"/>
    <property type="match status" value="1"/>
</dbReference>
<dbReference type="PRINTS" id="PR00111">
    <property type="entry name" value="ABHYDROLASE"/>
</dbReference>
<dbReference type="Proteomes" id="UP000650424">
    <property type="component" value="Unassembled WGS sequence"/>
</dbReference>
<evidence type="ECO:0000313" key="3">
    <source>
        <dbReference type="EMBL" id="MBC3920504.1"/>
    </source>
</evidence>
<dbReference type="GO" id="GO:0016787">
    <property type="term" value="F:hydrolase activity"/>
    <property type="evidence" value="ECO:0007669"/>
    <property type="project" value="UniProtKB-KW"/>
</dbReference>
<gene>
    <name evidence="3" type="ORF">H8L32_23775</name>
</gene>
<keyword evidence="4" id="KW-1185">Reference proteome</keyword>
<dbReference type="EMBL" id="JACOGF010000016">
    <property type="protein sequence ID" value="MBC3920504.1"/>
    <property type="molecule type" value="Genomic_DNA"/>
</dbReference>
<feature type="chain" id="PRO_5047248631" evidence="1">
    <location>
        <begin position="31"/>
        <end position="324"/>
    </location>
</feature>
<keyword evidence="3" id="KW-0378">Hydrolase</keyword>
<dbReference type="InterPro" id="IPR000073">
    <property type="entry name" value="AB_hydrolase_1"/>
</dbReference>
<dbReference type="PANTHER" id="PTHR43798">
    <property type="entry name" value="MONOACYLGLYCEROL LIPASE"/>
    <property type="match status" value="1"/>
</dbReference>
<feature type="domain" description="AB hydrolase-1" evidence="2">
    <location>
        <begin position="71"/>
        <end position="307"/>
    </location>
</feature>
<protein>
    <submittedName>
        <fullName evidence="3">Alpha/beta hydrolase</fullName>
    </submittedName>
</protein>
<feature type="signal peptide" evidence="1">
    <location>
        <begin position="1"/>
        <end position="30"/>
    </location>
</feature>
<evidence type="ECO:0000313" key="4">
    <source>
        <dbReference type="Proteomes" id="UP000650424"/>
    </source>
</evidence>
<evidence type="ECO:0000256" key="1">
    <source>
        <dbReference type="SAM" id="SignalP"/>
    </source>
</evidence>
<proteinExistence type="predicted"/>
<comment type="caution">
    <text evidence="3">The sequence shown here is derived from an EMBL/GenBank/DDBJ whole genome shotgun (WGS) entry which is preliminary data.</text>
</comment>
<keyword evidence="1" id="KW-0732">Signal</keyword>
<dbReference type="InterPro" id="IPR029058">
    <property type="entry name" value="AB_hydrolase_fold"/>
</dbReference>
<dbReference type="Gene3D" id="3.40.50.1820">
    <property type="entry name" value="alpha/beta hydrolase"/>
    <property type="match status" value="1"/>
</dbReference>
<reference evidence="3 4" key="1">
    <citation type="submission" date="2020-08" db="EMBL/GenBank/DDBJ databases">
        <title>Novel species isolated from subtropical streams in China.</title>
        <authorList>
            <person name="Lu H."/>
        </authorList>
    </citation>
    <scope>NUCLEOTIDE SEQUENCE [LARGE SCALE GENOMIC DNA]</scope>
    <source>
        <strain evidence="3 4">CY18W</strain>
    </source>
</reference>
<dbReference type="PANTHER" id="PTHR43798:SF33">
    <property type="entry name" value="HYDROLASE, PUTATIVE (AFU_ORTHOLOGUE AFUA_2G14860)-RELATED"/>
    <property type="match status" value="1"/>
</dbReference>
<dbReference type="SUPFAM" id="SSF53474">
    <property type="entry name" value="alpha/beta-Hydrolases"/>
    <property type="match status" value="1"/>
</dbReference>
<dbReference type="RefSeq" id="WP_186950106.1">
    <property type="nucleotide sequence ID" value="NZ_JACOGF010000016.1"/>
</dbReference>
<name>A0ABR6ZXV3_9BURK</name>